<evidence type="ECO:0000256" key="1">
    <source>
        <dbReference type="SAM" id="MobiDB-lite"/>
    </source>
</evidence>
<feature type="region of interest" description="Disordered" evidence="1">
    <location>
        <begin position="34"/>
        <end position="72"/>
    </location>
</feature>
<feature type="compositionally biased region" description="Low complexity" evidence="1">
    <location>
        <begin position="56"/>
        <end position="67"/>
    </location>
</feature>
<dbReference type="SUPFAM" id="SSF52096">
    <property type="entry name" value="ClpP/crotonase"/>
    <property type="match status" value="1"/>
</dbReference>
<gene>
    <name evidence="2" type="ORF">EAT49_16770</name>
</gene>
<organism evidence="2 3">
    <name type="scientific">Histidinibacterium lentulum</name>
    <dbReference type="NCBI Taxonomy" id="2480588"/>
    <lineage>
        <taxon>Bacteria</taxon>
        <taxon>Pseudomonadati</taxon>
        <taxon>Pseudomonadota</taxon>
        <taxon>Alphaproteobacteria</taxon>
        <taxon>Rhodobacterales</taxon>
        <taxon>Paracoccaceae</taxon>
        <taxon>Histidinibacterium</taxon>
    </lineage>
</organism>
<dbReference type="OrthoDB" id="5936191at2"/>
<reference evidence="2 3" key="1">
    <citation type="submission" date="2018-10" db="EMBL/GenBank/DDBJ databases">
        <title>Histidinibacterium lentulum gen. nov., sp. nov., a marine bacterium from the culture broth of Picochlorum sp. 122.</title>
        <authorList>
            <person name="Wang G."/>
        </authorList>
    </citation>
    <scope>NUCLEOTIDE SEQUENCE [LARGE SCALE GENOMIC DNA]</scope>
    <source>
        <strain evidence="2 3">B17</strain>
    </source>
</reference>
<dbReference type="Proteomes" id="UP000268016">
    <property type="component" value="Unassembled WGS sequence"/>
</dbReference>
<protein>
    <recommendedName>
        <fullName evidence="4">ATP-dependent Clp protease proteolytic subunit</fullName>
    </recommendedName>
</protein>
<evidence type="ECO:0008006" key="4">
    <source>
        <dbReference type="Google" id="ProtNLM"/>
    </source>
</evidence>
<name>A0A3N2QTU4_9RHOB</name>
<dbReference type="Gene3D" id="3.90.226.10">
    <property type="entry name" value="2-enoyl-CoA Hydratase, Chain A, domain 1"/>
    <property type="match status" value="1"/>
</dbReference>
<comment type="caution">
    <text evidence="2">The sequence shown here is derived from an EMBL/GenBank/DDBJ whole genome shotgun (WGS) entry which is preliminary data.</text>
</comment>
<proteinExistence type="predicted"/>
<evidence type="ECO:0000313" key="2">
    <source>
        <dbReference type="EMBL" id="ROT98590.1"/>
    </source>
</evidence>
<keyword evidence="3" id="KW-1185">Reference proteome</keyword>
<dbReference type="AlphaFoldDB" id="A0A3N2QTU4"/>
<dbReference type="InterPro" id="IPR029045">
    <property type="entry name" value="ClpP/crotonase-like_dom_sf"/>
</dbReference>
<accession>A0A3N2QTU4</accession>
<dbReference type="EMBL" id="RDRB01000009">
    <property type="protein sequence ID" value="ROT98590.1"/>
    <property type="molecule type" value="Genomic_DNA"/>
</dbReference>
<sequence>MIRAILWLQVGLAVVLFGSDLLRVLPRLAMPSQAPELDTPLRPGDQTRRYRPAEIAPRTAPPGTTRPVPAPQDMPSRLLFEAALWEERETLTLTGTIAPGDAERLEEFLLARPAPPELVYLNSPGGSVGDALAIGRRLRGLEVETRMFGTDICLSACPYLLAAGVARSVEEGAMVGVHQHFFGENRALPAFLAVEDIQRGQGEVMGYLDEMDVDTRIMRPALLTPPDEIYLLTEAEMAAFRLAPYPVPEAE</sequence>
<evidence type="ECO:0000313" key="3">
    <source>
        <dbReference type="Proteomes" id="UP000268016"/>
    </source>
</evidence>